<dbReference type="InterPro" id="IPR058240">
    <property type="entry name" value="rSAM_sf"/>
</dbReference>
<keyword evidence="2" id="KW-0479">Metal-binding</keyword>
<evidence type="ECO:0000313" key="6">
    <source>
        <dbReference type="EMBL" id="KAJ5072264.1"/>
    </source>
</evidence>
<dbReference type="EMBL" id="JAPDFW010000081">
    <property type="protein sequence ID" value="KAJ5072264.1"/>
    <property type="molecule type" value="Genomic_DNA"/>
</dbReference>
<dbReference type="SFLD" id="SFLDG01104">
    <property type="entry name" value="Uncharacterised_Radical_SAM_Su"/>
    <property type="match status" value="1"/>
</dbReference>
<comment type="caution">
    <text evidence="6">The sequence shown here is derived from an EMBL/GenBank/DDBJ whole genome shotgun (WGS) entry which is preliminary data.</text>
</comment>
<evidence type="ECO:0000256" key="1">
    <source>
        <dbReference type="ARBA" id="ARBA00022691"/>
    </source>
</evidence>
<dbReference type="InterPro" id="IPR013785">
    <property type="entry name" value="Aldolase_TIM"/>
</dbReference>
<dbReference type="InterPro" id="IPR023819">
    <property type="entry name" value="Pep-mod_rSAM_AF0577"/>
</dbReference>
<dbReference type="Pfam" id="PF04055">
    <property type="entry name" value="Radical_SAM"/>
    <property type="match status" value="1"/>
</dbReference>
<dbReference type="AlphaFoldDB" id="A0A9Q0R9P1"/>
<dbReference type="PANTHER" id="PTHR43273">
    <property type="entry name" value="ANAEROBIC SULFATASE-MATURATING ENZYME HOMOLOG ASLB-RELATED"/>
    <property type="match status" value="1"/>
</dbReference>
<organism evidence="6 7">
    <name type="scientific">Anaeramoeba ignava</name>
    <name type="common">Anaerobic marine amoeba</name>
    <dbReference type="NCBI Taxonomy" id="1746090"/>
    <lineage>
        <taxon>Eukaryota</taxon>
        <taxon>Metamonada</taxon>
        <taxon>Anaeramoebidae</taxon>
        <taxon>Anaeramoeba</taxon>
    </lineage>
</organism>
<dbReference type="GO" id="GO:0046872">
    <property type="term" value="F:metal ion binding"/>
    <property type="evidence" value="ECO:0007669"/>
    <property type="project" value="UniProtKB-KW"/>
</dbReference>
<feature type="domain" description="Radical SAM core" evidence="5">
    <location>
        <begin position="7"/>
        <end position="143"/>
    </location>
</feature>
<dbReference type="InterPro" id="IPR007197">
    <property type="entry name" value="rSAM"/>
</dbReference>
<dbReference type="PANTHER" id="PTHR43273:SF2">
    <property type="entry name" value="RADICAL SAM CORE DOMAIN-CONTAINING PROTEIN"/>
    <property type="match status" value="1"/>
</dbReference>
<dbReference type="Gene3D" id="3.20.20.70">
    <property type="entry name" value="Aldolase class I"/>
    <property type="match status" value="1"/>
</dbReference>
<evidence type="ECO:0000256" key="4">
    <source>
        <dbReference type="ARBA" id="ARBA00023014"/>
    </source>
</evidence>
<keyword evidence="3" id="KW-0408">Iron</keyword>
<dbReference type="GO" id="GO:0016491">
    <property type="term" value="F:oxidoreductase activity"/>
    <property type="evidence" value="ECO:0007669"/>
    <property type="project" value="InterPro"/>
</dbReference>
<evidence type="ECO:0000259" key="5">
    <source>
        <dbReference type="Pfam" id="PF04055"/>
    </source>
</evidence>
<proteinExistence type="predicted"/>
<sequence length="364" mass="41667">MLWFLTLTQSCNLACKYCGSSENFDIEDLSPHPREISFDLNLLKRIQKDPDPVIAFYGGEPLLKMRLFKQIMELIPNAKYVLQTNAILLSKLKTEILHKFDCILISVDGDEKVTDYNRGEGTYQKVLENIRNIRERGFKGDLIARMTISEVSDIYTDVLHLISLGLFDHIHWQIDCLWDSEMTARWKDFYKWRDEIYNPGITKLAALFIEELRKGNVLPIVPFLGLLSSFIEGKKATLRCGAGRTSFNITTGGYVNACPVAPEFDPISKLDDDFDPNSVRDSVFIGGLCNDCEILDKCGGRCLYTNKNMWWGKKGFRAVCNTVKHLVAQMDEILPEVKDLAQKKVFDMDLMNYPKYNNTCEIIP</sequence>
<accession>A0A9Q0R9P1</accession>
<reference evidence="6" key="1">
    <citation type="submission" date="2022-10" db="EMBL/GenBank/DDBJ databases">
        <title>Novel sulphate-reducing endosymbionts in the free-living metamonad Anaeramoeba.</title>
        <authorList>
            <person name="Jerlstrom-Hultqvist J."/>
            <person name="Cepicka I."/>
            <person name="Gallot-Lavallee L."/>
            <person name="Salas-Leiva D."/>
            <person name="Curtis B.A."/>
            <person name="Zahonova K."/>
            <person name="Pipaliya S."/>
            <person name="Dacks J."/>
            <person name="Roger A.J."/>
        </authorList>
    </citation>
    <scope>NUCLEOTIDE SEQUENCE</scope>
    <source>
        <strain evidence="6">BMAN</strain>
    </source>
</reference>
<dbReference type="SUPFAM" id="SSF102114">
    <property type="entry name" value="Radical SAM enzymes"/>
    <property type="match status" value="1"/>
</dbReference>
<dbReference type="Proteomes" id="UP001149090">
    <property type="component" value="Unassembled WGS sequence"/>
</dbReference>
<evidence type="ECO:0000256" key="3">
    <source>
        <dbReference type="ARBA" id="ARBA00023004"/>
    </source>
</evidence>
<dbReference type="SFLD" id="SFLDG01067">
    <property type="entry name" value="SPASM/twitch_domain_containing"/>
    <property type="match status" value="1"/>
</dbReference>
<protein>
    <submittedName>
        <fullName evidence="6">Radical sam domain containing protein</fullName>
    </submittedName>
</protein>
<evidence type="ECO:0000256" key="2">
    <source>
        <dbReference type="ARBA" id="ARBA00022723"/>
    </source>
</evidence>
<gene>
    <name evidence="6" type="ORF">M0811_01278</name>
</gene>
<evidence type="ECO:0000313" key="7">
    <source>
        <dbReference type="Proteomes" id="UP001149090"/>
    </source>
</evidence>
<keyword evidence="7" id="KW-1185">Reference proteome</keyword>
<dbReference type="OrthoDB" id="429626at2759"/>
<name>A0A9Q0R9P1_ANAIG</name>
<dbReference type="NCBIfam" id="TIGR04084">
    <property type="entry name" value="rSAM_AF0577"/>
    <property type="match status" value="1"/>
</dbReference>
<dbReference type="GO" id="GO:0051536">
    <property type="term" value="F:iron-sulfur cluster binding"/>
    <property type="evidence" value="ECO:0007669"/>
    <property type="project" value="UniProtKB-KW"/>
</dbReference>
<dbReference type="OMA" id="VHWQLNA"/>
<keyword evidence="4" id="KW-0411">Iron-sulfur</keyword>
<keyword evidence="1" id="KW-0949">S-adenosyl-L-methionine</keyword>
<dbReference type="CDD" id="cd01335">
    <property type="entry name" value="Radical_SAM"/>
    <property type="match status" value="1"/>
</dbReference>
<dbReference type="SFLD" id="SFLDS00029">
    <property type="entry name" value="Radical_SAM"/>
    <property type="match status" value="1"/>
</dbReference>
<dbReference type="InterPro" id="IPR023867">
    <property type="entry name" value="Sulphatase_maturase_rSAM"/>
</dbReference>